<feature type="non-terminal residue" evidence="2">
    <location>
        <position position="124"/>
    </location>
</feature>
<name>A0A3B0T9Z3_9ZZZZ</name>
<sequence length="124" mass="12925">MPLPEAVTRLIDAASRRIRLERTFDSVVVFVAIAGALSALLLGVARIVVVVWAEPVALGLFLLAIAGSVLVGLMRRPSRAAVALAVDQRLGGADRVATALDLVTRGQSGRLVEAQVTGAATWAD</sequence>
<proteinExistence type="predicted"/>
<reference evidence="2" key="1">
    <citation type="submission" date="2018-06" db="EMBL/GenBank/DDBJ databases">
        <authorList>
            <person name="Zhirakovskaya E."/>
        </authorList>
    </citation>
    <scope>NUCLEOTIDE SEQUENCE</scope>
</reference>
<dbReference type="AlphaFoldDB" id="A0A3B0T9Z3"/>
<evidence type="ECO:0000256" key="1">
    <source>
        <dbReference type="SAM" id="Phobius"/>
    </source>
</evidence>
<feature type="transmembrane region" description="Helical" evidence="1">
    <location>
        <begin position="55"/>
        <end position="74"/>
    </location>
</feature>
<dbReference type="EMBL" id="UOEK01000508">
    <property type="protein sequence ID" value="VAW08919.1"/>
    <property type="molecule type" value="Genomic_DNA"/>
</dbReference>
<keyword evidence="1" id="KW-1133">Transmembrane helix</keyword>
<keyword evidence="1" id="KW-0472">Membrane</keyword>
<keyword evidence="1" id="KW-0812">Transmembrane</keyword>
<gene>
    <name evidence="2" type="ORF">MNBD_ACTINO02-2482</name>
</gene>
<organism evidence="2">
    <name type="scientific">hydrothermal vent metagenome</name>
    <dbReference type="NCBI Taxonomy" id="652676"/>
    <lineage>
        <taxon>unclassified sequences</taxon>
        <taxon>metagenomes</taxon>
        <taxon>ecological metagenomes</taxon>
    </lineage>
</organism>
<feature type="transmembrane region" description="Helical" evidence="1">
    <location>
        <begin position="27"/>
        <end position="49"/>
    </location>
</feature>
<accession>A0A3B0T9Z3</accession>
<evidence type="ECO:0000313" key="2">
    <source>
        <dbReference type="EMBL" id="VAW08919.1"/>
    </source>
</evidence>
<protein>
    <submittedName>
        <fullName evidence="2">Uncharacterized protein</fullName>
    </submittedName>
</protein>